<evidence type="ECO:0000256" key="6">
    <source>
        <dbReference type="HAMAP-Rule" id="MF_01208"/>
    </source>
</evidence>
<organism evidence="7 8">
    <name type="scientific">Variovorax paradoxus</name>
    <dbReference type="NCBI Taxonomy" id="34073"/>
    <lineage>
        <taxon>Bacteria</taxon>
        <taxon>Pseudomonadati</taxon>
        <taxon>Pseudomonadota</taxon>
        <taxon>Betaproteobacteria</taxon>
        <taxon>Burkholderiales</taxon>
        <taxon>Comamonadaceae</taxon>
        <taxon>Variovorax</taxon>
    </lineage>
</organism>
<dbReference type="SUPFAM" id="SSF53271">
    <property type="entry name" value="PRTase-like"/>
    <property type="match status" value="1"/>
</dbReference>
<dbReference type="Gene3D" id="3.40.50.2020">
    <property type="match status" value="1"/>
</dbReference>
<evidence type="ECO:0000313" key="7">
    <source>
        <dbReference type="EMBL" id="KLN57229.1"/>
    </source>
</evidence>
<dbReference type="EC" id="2.4.2.10" evidence="2 6"/>
<comment type="pathway">
    <text evidence="1 6">Pyrimidine metabolism; UMP biosynthesis via de novo pathway; UMP from orotate: step 1/2.</text>
</comment>
<dbReference type="PANTHER" id="PTHR19278:SF9">
    <property type="entry name" value="URIDINE 5'-MONOPHOSPHATE SYNTHASE"/>
    <property type="match status" value="1"/>
</dbReference>
<dbReference type="GO" id="GO:0044205">
    <property type="term" value="P:'de novo' UMP biosynthetic process"/>
    <property type="evidence" value="ECO:0007669"/>
    <property type="project" value="UniProtKB-UniRule"/>
</dbReference>
<feature type="binding site" description="in other chain" evidence="6">
    <location>
        <begin position="128"/>
        <end position="136"/>
    </location>
    <ligand>
        <name>5-phospho-alpha-D-ribose 1-diphosphate</name>
        <dbReference type="ChEBI" id="CHEBI:58017"/>
        <note>ligand shared between dimeric partners</note>
    </ligand>
</feature>
<dbReference type="HAMAP" id="MF_01208">
    <property type="entry name" value="PyrE"/>
    <property type="match status" value="1"/>
</dbReference>
<keyword evidence="6" id="KW-0460">Magnesium</keyword>
<dbReference type="GO" id="GO:0019856">
    <property type="term" value="P:pyrimidine nucleobase biosynthetic process"/>
    <property type="evidence" value="ECO:0007669"/>
    <property type="project" value="TreeGrafter"/>
</dbReference>
<keyword evidence="3 6" id="KW-0328">Glycosyltransferase</keyword>
<evidence type="ECO:0000256" key="4">
    <source>
        <dbReference type="ARBA" id="ARBA00022679"/>
    </source>
</evidence>
<dbReference type="PANTHER" id="PTHR19278">
    <property type="entry name" value="OROTATE PHOSPHORIBOSYLTRANSFERASE"/>
    <property type="match status" value="1"/>
</dbReference>
<comment type="subunit">
    <text evidence="6">Homodimer.</text>
</comment>
<feature type="binding site" evidence="6">
    <location>
        <position position="105"/>
    </location>
    <ligand>
        <name>5-phospho-alpha-D-ribose 1-diphosphate</name>
        <dbReference type="ChEBI" id="CHEBI:58017"/>
        <note>ligand shared between dimeric partners</note>
    </ligand>
</feature>
<keyword evidence="8" id="KW-1185">Reference proteome</keyword>
<accession>A0A0H2M489</accession>
<dbReference type="UniPathway" id="UPA00070">
    <property type="reaction ID" value="UER00119"/>
</dbReference>
<dbReference type="PATRIC" id="fig|34073.19.peg.1333"/>
<proteinExistence type="inferred from homology"/>
<comment type="similarity">
    <text evidence="6">Belongs to the purine/pyrimidine phosphoribosyltransferase family. PyrE subfamily.</text>
</comment>
<feature type="binding site" description="in other chain" evidence="6">
    <location>
        <position position="106"/>
    </location>
    <ligand>
        <name>5-phospho-alpha-D-ribose 1-diphosphate</name>
        <dbReference type="ChEBI" id="CHEBI:58017"/>
        <note>ligand shared between dimeric partners</note>
    </ligand>
</feature>
<dbReference type="InterPro" id="IPR029057">
    <property type="entry name" value="PRTase-like"/>
</dbReference>
<protein>
    <recommendedName>
        <fullName evidence="2 6">Orotate phosphoribosyltransferase</fullName>
        <shortName evidence="6">OPRT</shortName>
        <shortName evidence="6">OPRTase</shortName>
        <ecNumber evidence="2 6">2.4.2.10</ecNumber>
    </recommendedName>
</protein>
<dbReference type="AlphaFoldDB" id="A0A0H2M489"/>
<dbReference type="InterPro" id="IPR000836">
    <property type="entry name" value="PRTase_dom"/>
</dbReference>
<reference evidence="7" key="1">
    <citation type="submission" date="2015-03" db="EMBL/GenBank/DDBJ databases">
        <title>Genome sequence of Variovorax paradoxus TBEA6.</title>
        <authorList>
            <person name="Poehlein A."/>
            <person name="Schuldes J."/>
            <person name="Wuebbeler J.H."/>
            <person name="Hiessl S."/>
            <person name="Steinbuechel A."/>
            <person name="Daniel R."/>
        </authorList>
    </citation>
    <scope>NUCLEOTIDE SEQUENCE [LARGE SCALE GENOMIC DNA]</scope>
    <source>
        <strain evidence="7">TBEA6</strain>
    </source>
</reference>
<comment type="cofactor">
    <cofactor evidence="6">
        <name>Mg(2+)</name>
        <dbReference type="ChEBI" id="CHEBI:18420"/>
    </cofactor>
</comment>
<keyword evidence="5 6" id="KW-0665">Pyrimidine biosynthesis</keyword>
<dbReference type="EMBL" id="JZWI01000007">
    <property type="protein sequence ID" value="KLN57229.1"/>
    <property type="molecule type" value="Genomic_DNA"/>
</dbReference>
<dbReference type="CDD" id="cd06223">
    <property type="entry name" value="PRTases_typeI"/>
    <property type="match status" value="1"/>
</dbReference>
<evidence type="ECO:0000256" key="3">
    <source>
        <dbReference type="ARBA" id="ARBA00022676"/>
    </source>
</evidence>
<dbReference type="Proteomes" id="UP000035170">
    <property type="component" value="Unassembled WGS sequence"/>
</dbReference>
<dbReference type="GO" id="GO:0004588">
    <property type="term" value="F:orotate phosphoribosyltransferase activity"/>
    <property type="evidence" value="ECO:0007669"/>
    <property type="project" value="UniProtKB-UniRule"/>
</dbReference>
<evidence type="ECO:0000313" key="8">
    <source>
        <dbReference type="Proteomes" id="UP000035170"/>
    </source>
</evidence>
<evidence type="ECO:0000256" key="1">
    <source>
        <dbReference type="ARBA" id="ARBA00004889"/>
    </source>
</evidence>
<gene>
    <name evidence="7" type="primary">pyrE1</name>
    <name evidence="6" type="synonym">pyrE</name>
    <name evidence="7" type="ORF">VPARA_13090</name>
</gene>
<comment type="function">
    <text evidence="6">Catalyzes the transfer of a ribosyl phosphate group from 5-phosphoribose 1-diphosphate to orotate, leading to the formation of orotidine monophosphate (OMP).</text>
</comment>
<name>A0A0H2M489_VARPD</name>
<dbReference type="GO" id="GO:0000287">
    <property type="term" value="F:magnesium ion binding"/>
    <property type="evidence" value="ECO:0007669"/>
    <property type="project" value="UniProtKB-UniRule"/>
</dbReference>
<evidence type="ECO:0000256" key="5">
    <source>
        <dbReference type="ARBA" id="ARBA00022975"/>
    </source>
</evidence>
<comment type="catalytic activity">
    <reaction evidence="6">
        <text>orotidine 5'-phosphate + diphosphate = orotate + 5-phospho-alpha-D-ribose 1-diphosphate</text>
        <dbReference type="Rhea" id="RHEA:10380"/>
        <dbReference type="ChEBI" id="CHEBI:30839"/>
        <dbReference type="ChEBI" id="CHEBI:33019"/>
        <dbReference type="ChEBI" id="CHEBI:57538"/>
        <dbReference type="ChEBI" id="CHEBI:58017"/>
        <dbReference type="EC" id="2.4.2.10"/>
    </reaction>
</comment>
<comment type="caution">
    <text evidence="6">Lacks conserved residue(s) required for the propagation of feature annotation.</text>
</comment>
<keyword evidence="4 6" id="KW-0808">Transferase</keyword>
<sequence length="231" mass="24424">MSSSHASPDPAQAVAACLIDSGCVTVRADEPFRLPSGWVSPVYMDCRRLISFPAVRRDLVARAIDRLQTGEAMREVASIAGGEASGIAFAAWIAQARELPLQYVRKRAAGMNQVEGVIRKGAKVLLVDDMMAAGASKVAFIGALRSAGAKVQDAFVIFDYGTFGARALLATLGVEVHALATWRDILAVARTRNDFGAAALGELDEFLSDPSAWSQARGGVGANESLIKETS</sequence>
<comment type="caution">
    <text evidence="7">The sequence shown here is derived from an EMBL/GenBank/DDBJ whole genome shotgun (WGS) entry which is preliminary data.</text>
</comment>
<evidence type="ECO:0000256" key="2">
    <source>
        <dbReference type="ARBA" id="ARBA00011971"/>
    </source>
</evidence>
<dbReference type="InterPro" id="IPR023031">
    <property type="entry name" value="OPRT"/>
</dbReference>